<name>A0A4S8R6V3_9HELO</name>
<keyword evidence="3" id="KW-0812">Transmembrane</keyword>
<evidence type="ECO:0000256" key="1">
    <source>
        <dbReference type="ARBA" id="ARBA00004685"/>
    </source>
</evidence>
<protein>
    <recommendedName>
        <fullName evidence="6">DUF3328 domain-containing protein</fullName>
    </recommendedName>
</protein>
<organism evidence="4 5">
    <name type="scientific">Botrytis galanthina</name>
    <dbReference type="NCBI Taxonomy" id="278940"/>
    <lineage>
        <taxon>Eukaryota</taxon>
        <taxon>Fungi</taxon>
        <taxon>Dikarya</taxon>
        <taxon>Ascomycota</taxon>
        <taxon>Pezizomycotina</taxon>
        <taxon>Leotiomycetes</taxon>
        <taxon>Helotiales</taxon>
        <taxon>Sclerotiniaceae</taxon>
        <taxon>Botrytis</taxon>
    </lineage>
</organism>
<proteinExistence type="inferred from homology"/>
<evidence type="ECO:0000256" key="3">
    <source>
        <dbReference type="SAM" id="Phobius"/>
    </source>
</evidence>
<dbReference type="PANTHER" id="PTHR33365">
    <property type="entry name" value="YALI0B05434P"/>
    <property type="match status" value="1"/>
</dbReference>
<gene>
    <name evidence="4" type="ORF">BGAL_0053g00070</name>
</gene>
<reference evidence="4 5" key="1">
    <citation type="submission" date="2017-12" db="EMBL/GenBank/DDBJ databases">
        <title>Comparative genomics of Botrytis spp.</title>
        <authorList>
            <person name="Valero-Jimenez C.A."/>
            <person name="Tapia P."/>
            <person name="Veloso J."/>
            <person name="Silva-Moreno E."/>
            <person name="Staats M."/>
            <person name="Valdes J.H."/>
            <person name="Van Kan J.A.L."/>
        </authorList>
    </citation>
    <scope>NUCLEOTIDE SEQUENCE [LARGE SCALE GENOMIC DNA]</scope>
    <source>
        <strain evidence="4 5">MUCL435</strain>
    </source>
</reference>
<dbReference type="PANTHER" id="PTHR33365:SF4">
    <property type="entry name" value="CYCLOCHLOROTINE BIOSYNTHESIS PROTEIN O"/>
    <property type="match status" value="1"/>
</dbReference>
<dbReference type="AlphaFoldDB" id="A0A4S8R6V3"/>
<dbReference type="InterPro" id="IPR021765">
    <property type="entry name" value="UstYa-like"/>
</dbReference>
<dbReference type="EMBL" id="PQXL01000053">
    <property type="protein sequence ID" value="THV53340.1"/>
    <property type="molecule type" value="Genomic_DNA"/>
</dbReference>
<keyword evidence="5" id="KW-1185">Reference proteome</keyword>
<dbReference type="Proteomes" id="UP000308671">
    <property type="component" value="Unassembled WGS sequence"/>
</dbReference>
<evidence type="ECO:0000313" key="4">
    <source>
        <dbReference type="EMBL" id="THV53340.1"/>
    </source>
</evidence>
<sequence>MLTKVRRYNGIFRWSKRRHEFISQGASSISSIKQYHKTTMKLTRSRSYDVVRQSEDGSEKSSPAVQSLSTSFLYMGWVFAVLFAFINGVQFFWQSRLHKSRDLGSGSFGTGFSTEFDPSKPYIRQESKMFYGGPRWYDNGTGYIVHNPSEPRYVGPPTDEVDAAWKELVKGRYFNITEEEAEIAFGTPHGLYNHPGLGYLVGLDVYHALHCVDEIRKALDKDFYYNKKTKHAYPDRAHRDHCLDHLRQQLMCHADLTPIPVIWYEGHGRSFVQSDVVHTCRNWDMLQEFKGSRIVETSF</sequence>
<dbReference type="OrthoDB" id="3687641at2759"/>
<dbReference type="Pfam" id="PF11807">
    <property type="entry name" value="UstYa"/>
    <property type="match status" value="1"/>
</dbReference>
<keyword evidence="3" id="KW-1133">Transmembrane helix</keyword>
<comment type="caution">
    <text evidence="4">The sequence shown here is derived from an EMBL/GenBank/DDBJ whole genome shotgun (WGS) entry which is preliminary data.</text>
</comment>
<dbReference type="GO" id="GO:0043386">
    <property type="term" value="P:mycotoxin biosynthetic process"/>
    <property type="evidence" value="ECO:0007669"/>
    <property type="project" value="InterPro"/>
</dbReference>
<accession>A0A4S8R6V3</accession>
<keyword evidence="3" id="KW-0472">Membrane</keyword>
<evidence type="ECO:0000313" key="5">
    <source>
        <dbReference type="Proteomes" id="UP000308671"/>
    </source>
</evidence>
<comment type="pathway">
    <text evidence="1">Mycotoxin biosynthesis.</text>
</comment>
<comment type="similarity">
    <text evidence="2">Belongs to the ustYa family.</text>
</comment>
<feature type="transmembrane region" description="Helical" evidence="3">
    <location>
        <begin position="72"/>
        <end position="93"/>
    </location>
</feature>
<evidence type="ECO:0008006" key="6">
    <source>
        <dbReference type="Google" id="ProtNLM"/>
    </source>
</evidence>
<evidence type="ECO:0000256" key="2">
    <source>
        <dbReference type="ARBA" id="ARBA00035112"/>
    </source>
</evidence>